<protein>
    <submittedName>
        <fullName evidence="2">Uncharacterized protein LOC136087868</fullName>
    </submittedName>
</protein>
<evidence type="ECO:0000313" key="1">
    <source>
        <dbReference type="Proteomes" id="UP001652625"/>
    </source>
</evidence>
<proteinExistence type="predicted"/>
<accession>A0ABM4D008</accession>
<organism evidence="1 2">
    <name type="scientific">Hydra vulgaris</name>
    <name type="common">Hydra</name>
    <name type="synonym">Hydra attenuata</name>
    <dbReference type="NCBI Taxonomy" id="6087"/>
    <lineage>
        <taxon>Eukaryota</taxon>
        <taxon>Metazoa</taxon>
        <taxon>Cnidaria</taxon>
        <taxon>Hydrozoa</taxon>
        <taxon>Hydroidolina</taxon>
        <taxon>Anthoathecata</taxon>
        <taxon>Aplanulata</taxon>
        <taxon>Hydridae</taxon>
        <taxon>Hydra</taxon>
    </lineage>
</organism>
<evidence type="ECO:0000313" key="2">
    <source>
        <dbReference type="RefSeq" id="XP_065667555.1"/>
    </source>
</evidence>
<gene>
    <name evidence="2" type="primary">LOC136087868</name>
</gene>
<reference evidence="2" key="1">
    <citation type="submission" date="2025-08" db="UniProtKB">
        <authorList>
            <consortium name="RefSeq"/>
        </authorList>
    </citation>
    <scope>IDENTIFICATION</scope>
</reference>
<dbReference type="GeneID" id="136087868"/>
<keyword evidence="1" id="KW-1185">Reference proteome</keyword>
<dbReference type="Proteomes" id="UP001652625">
    <property type="component" value="Chromosome 12"/>
</dbReference>
<sequence length="315" mass="36336">MQMEKILQKKTTKYKKDAVLNLCDTDISISHDDFLNLGPNFVPPLKSISYMDIITTTESSALKLEYNNKVENAQNLRKNVLRILKTEKKINNNLTKEQRISFREIKNDETIAIYPFDKETGFVRIEHSKVLEKIREQIGPTKIISEDSTARIRKNIYPSDPIPPRMYGVIKAHKPEKSYPMRIIISTIVTPNHGISEFLVKTIQPVLNENPTRLKNSFDFIKKAENWNVANNDIQVSYDVQLIELCLYQCYFHCNNEIHVMENSGPIGLSFMVVLAESFLQFHENNAIKMALTKNPALMAYYKYTAGFVGFYGKN</sequence>
<name>A0ABM4D008_HYDVU</name>
<dbReference type="RefSeq" id="XP_065667555.1">
    <property type="nucleotide sequence ID" value="XM_065811483.1"/>
</dbReference>